<feature type="transmembrane region" description="Helical" evidence="1">
    <location>
        <begin position="187"/>
        <end position="205"/>
    </location>
</feature>
<dbReference type="Proteomes" id="UP000230707">
    <property type="component" value="Unassembled WGS sequence"/>
</dbReference>
<feature type="transmembrane region" description="Helical" evidence="1">
    <location>
        <begin position="151"/>
        <end position="175"/>
    </location>
</feature>
<feature type="transmembrane region" description="Helical" evidence="1">
    <location>
        <begin position="94"/>
        <end position="112"/>
    </location>
</feature>
<keyword evidence="1" id="KW-0812">Transmembrane</keyword>
<protein>
    <recommendedName>
        <fullName evidence="2">DUF6798 domain-containing protein</fullName>
    </recommendedName>
</protein>
<feature type="transmembrane region" description="Helical" evidence="1">
    <location>
        <begin position="211"/>
        <end position="228"/>
    </location>
</feature>
<feature type="transmembrane region" description="Helical" evidence="1">
    <location>
        <begin position="235"/>
        <end position="252"/>
    </location>
</feature>
<evidence type="ECO:0000313" key="3">
    <source>
        <dbReference type="EMBL" id="PIR08139.1"/>
    </source>
</evidence>
<reference evidence="3 4" key="1">
    <citation type="submission" date="2017-09" db="EMBL/GenBank/DDBJ databases">
        <title>Depth-based differentiation of microbial function through sediment-hosted aquifers and enrichment of novel symbionts in the deep terrestrial subsurface.</title>
        <authorList>
            <person name="Probst A.J."/>
            <person name="Ladd B."/>
            <person name="Jarett J.K."/>
            <person name="Geller-Mcgrath D.E."/>
            <person name="Sieber C.M."/>
            <person name="Emerson J.B."/>
            <person name="Anantharaman K."/>
            <person name="Thomas B.C."/>
            <person name="Malmstrom R."/>
            <person name="Stieglmeier M."/>
            <person name="Klingl A."/>
            <person name="Woyke T."/>
            <person name="Ryan C.M."/>
            <person name="Banfield J.F."/>
        </authorList>
    </citation>
    <scope>NUCLEOTIDE SEQUENCE [LARGE SCALE GENOMIC DNA]</scope>
    <source>
        <strain evidence="3">CG11_big_fil_rev_8_21_14_0_20_37_11</strain>
    </source>
</reference>
<sequence>LLRQAQDSLRVSAISHSSTSLHSWFSAKADKDRIYPLLKSLVIYLLISSYAIYNYLISYQNQRIDKTSQDELFTIIGHVRSPHHYLPLTWNFDVYIKFGIFLILFMIFYKYYYEEFDPKYRKVFNIIILQISILCFLSFVFTQLIPIYSILILQLFRMTVIVYWIFAIIIYSACIKLSLYSKLHSKFKIVIAFIPFFITTFSSTLLSSRSYIFFLVISVIISLLIIKANNRIIKLFIIILILLNFSILHRHFKFEFKQNYPYETKETQLAQWIKNNTPSDSIFLTPPDFYAFRLNAERAIIVDWLVIPFEEKGITEWIQRIKNVSGLENEPNKNISEYKVLTGYKKIDDKRLSYLRSLYNFQYVISENTFPLNLKIVYRNELYTLYEI</sequence>
<dbReference type="Pfam" id="PF20604">
    <property type="entry name" value="DUF6798"/>
    <property type="match status" value="1"/>
</dbReference>
<comment type="caution">
    <text evidence="3">The sequence shown here is derived from an EMBL/GenBank/DDBJ whole genome shotgun (WGS) entry which is preliminary data.</text>
</comment>
<feature type="domain" description="DUF6798" evidence="2">
    <location>
        <begin position="266"/>
        <end position="324"/>
    </location>
</feature>
<evidence type="ECO:0000259" key="2">
    <source>
        <dbReference type="Pfam" id="PF20604"/>
    </source>
</evidence>
<organism evidence="3 4">
    <name type="scientific">Candidatus Gottesmanbacteria bacterium CG11_big_fil_rev_8_21_14_0_20_37_11</name>
    <dbReference type="NCBI Taxonomy" id="1974575"/>
    <lineage>
        <taxon>Bacteria</taxon>
        <taxon>Candidatus Gottesmaniibacteriota</taxon>
    </lineage>
</organism>
<dbReference type="AlphaFoldDB" id="A0A2H0NGV2"/>
<feature type="transmembrane region" description="Helical" evidence="1">
    <location>
        <begin position="124"/>
        <end position="145"/>
    </location>
</feature>
<feature type="transmembrane region" description="Helical" evidence="1">
    <location>
        <begin position="34"/>
        <end position="53"/>
    </location>
</feature>
<gene>
    <name evidence="3" type="ORF">COV53_04490</name>
</gene>
<evidence type="ECO:0000313" key="4">
    <source>
        <dbReference type="Proteomes" id="UP000230707"/>
    </source>
</evidence>
<dbReference type="InterPro" id="IPR046477">
    <property type="entry name" value="DUF6798"/>
</dbReference>
<name>A0A2H0NGV2_9BACT</name>
<keyword evidence="1" id="KW-1133">Transmembrane helix</keyword>
<keyword evidence="1" id="KW-0472">Membrane</keyword>
<accession>A0A2H0NGV2</accession>
<proteinExistence type="predicted"/>
<dbReference type="EMBL" id="PCWS01000099">
    <property type="protein sequence ID" value="PIR08139.1"/>
    <property type="molecule type" value="Genomic_DNA"/>
</dbReference>
<evidence type="ECO:0000256" key="1">
    <source>
        <dbReference type="SAM" id="Phobius"/>
    </source>
</evidence>
<feature type="non-terminal residue" evidence="3">
    <location>
        <position position="1"/>
    </location>
</feature>